<keyword evidence="2" id="KW-0342">GTP-binding</keyword>
<dbReference type="OrthoDB" id="8830751at2759"/>
<keyword evidence="1" id="KW-0547">Nucleotide-binding</keyword>
<dbReference type="GO" id="GO:0022412">
    <property type="term" value="P:cellular process involved in reproduction in multicellular organism"/>
    <property type="evidence" value="ECO:0007669"/>
    <property type="project" value="UniProtKB-ARBA"/>
</dbReference>
<dbReference type="GO" id="GO:0035006">
    <property type="term" value="P:melanization defense response"/>
    <property type="evidence" value="ECO:0007669"/>
    <property type="project" value="UniProtKB-ARBA"/>
</dbReference>
<evidence type="ECO:0000256" key="2">
    <source>
        <dbReference type="ARBA" id="ARBA00023134"/>
    </source>
</evidence>
<dbReference type="GO" id="GO:0003924">
    <property type="term" value="F:GTPase activity"/>
    <property type="evidence" value="ECO:0007669"/>
    <property type="project" value="InterPro"/>
</dbReference>
<dbReference type="GO" id="GO:0007264">
    <property type="term" value="P:small GTPase-mediated signal transduction"/>
    <property type="evidence" value="ECO:0007669"/>
    <property type="project" value="InterPro"/>
</dbReference>
<dbReference type="SMART" id="SM00174">
    <property type="entry name" value="RHO"/>
    <property type="match status" value="1"/>
</dbReference>
<feature type="non-terminal residue" evidence="3">
    <location>
        <position position="116"/>
    </location>
</feature>
<dbReference type="Proteomes" id="UP000728032">
    <property type="component" value="Unassembled WGS sequence"/>
</dbReference>
<dbReference type="PANTHER" id="PTHR24072">
    <property type="entry name" value="RHO FAMILY GTPASE"/>
    <property type="match status" value="1"/>
</dbReference>
<evidence type="ECO:0000313" key="3">
    <source>
        <dbReference type="EMBL" id="CAD7656048.1"/>
    </source>
</evidence>
<dbReference type="InterPro" id="IPR003578">
    <property type="entry name" value="Small_GTPase_Rho"/>
</dbReference>
<proteinExistence type="predicted"/>
<name>A0A7R9MBV1_9ACAR</name>
<keyword evidence="4" id="KW-1185">Reference proteome</keyword>
<evidence type="ECO:0000256" key="1">
    <source>
        <dbReference type="ARBA" id="ARBA00022741"/>
    </source>
</evidence>
<dbReference type="SUPFAM" id="SSF52540">
    <property type="entry name" value="P-loop containing nucleoside triphosphate hydrolases"/>
    <property type="match status" value="1"/>
</dbReference>
<dbReference type="EMBL" id="OC925285">
    <property type="protein sequence ID" value="CAD7656048.1"/>
    <property type="molecule type" value="Genomic_DNA"/>
</dbReference>
<dbReference type="Gene3D" id="3.40.50.300">
    <property type="entry name" value="P-loop containing nucleotide triphosphate hydrolases"/>
    <property type="match status" value="1"/>
</dbReference>
<organism evidence="3">
    <name type="scientific">Oppiella nova</name>
    <dbReference type="NCBI Taxonomy" id="334625"/>
    <lineage>
        <taxon>Eukaryota</taxon>
        <taxon>Metazoa</taxon>
        <taxon>Ecdysozoa</taxon>
        <taxon>Arthropoda</taxon>
        <taxon>Chelicerata</taxon>
        <taxon>Arachnida</taxon>
        <taxon>Acari</taxon>
        <taxon>Acariformes</taxon>
        <taxon>Sarcoptiformes</taxon>
        <taxon>Oribatida</taxon>
        <taxon>Brachypylina</taxon>
        <taxon>Oppioidea</taxon>
        <taxon>Oppiidae</taxon>
        <taxon>Oppiella</taxon>
    </lineage>
</organism>
<accession>A0A7R9MBV1</accession>
<dbReference type="EMBL" id="CAJPVJ010010460">
    <property type="protein sequence ID" value="CAG2173235.1"/>
    <property type="molecule type" value="Genomic_DNA"/>
</dbReference>
<dbReference type="GO" id="GO:0003006">
    <property type="term" value="P:developmental process involved in reproduction"/>
    <property type="evidence" value="ECO:0007669"/>
    <property type="project" value="UniProtKB-ARBA"/>
</dbReference>
<gene>
    <name evidence="3" type="ORF">ONB1V03_LOCUS12688</name>
</gene>
<dbReference type="InterPro" id="IPR001806">
    <property type="entry name" value="Small_GTPase"/>
</dbReference>
<evidence type="ECO:0000313" key="4">
    <source>
        <dbReference type="Proteomes" id="UP000728032"/>
    </source>
</evidence>
<dbReference type="GO" id="GO:0005525">
    <property type="term" value="F:GTP binding"/>
    <property type="evidence" value="ECO:0007669"/>
    <property type="project" value="UniProtKB-KW"/>
</dbReference>
<dbReference type="GO" id="GO:0035099">
    <property type="term" value="P:hemocyte migration"/>
    <property type="evidence" value="ECO:0007669"/>
    <property type="project" value="UniProtKB-ARBA"/>
</dbReference>
<dbReference type="AlphaFoldDB" id="A0A7R9MBV1"/>
<dbReference type="GO" id="GO:0001667">
    <property type="term" value="P:ameboidal-type cell migration"/>
    <property type="evidence" value="ECO:0007669"/>
    <property type="project" value="UniProtKB-ARBA"/>
</dbReference>
<reference evidence="3" key="1">
    <citation type="submission" date="2020-11" db="EMBL/GenBank/DDBJ databases">
        <authorList>
            <person name="Tran Van P."/>
        </authorList>
    </citation>
    <scope>NUCLEOTIDE SEQUENCE</scope>
</reference>
<protein>
    <submittedName>
        <fullName evidence="3">Uncharacterized protein</fullName>
    </submittedName>
</protein>
<dbReference type="InterPro" id="IPR027417">
    <property type="entry name" value="P-loop_NTPase"/>
</dbReference>
<sequence>YNTELSFIRLDLRTRDGTYGFIEHILKAFPCEGRALQVLNGADILSHGQALGLKERKQTPITYPQVLAMTKDIGAVKYLECSTLTGEGLKDVFNEAVRAVPCPQVKPNKRKHCVVL</sequence>